<dbReference type="Proteomes" id="UP001167160">
    <property type="component" value="Unassembled WGS sequence"/>
</dbReference>
<proteinExistence type="inferred from homology"/>
<dbReference type="InterPro" id="IPR024962">
    <property type="entry name" value="YukD-like"/>
</dbReference>
<feature type="domain" description="EccD-like transmembrane" evidence="8">
    <location>
        <begin position="120"/>
        <end position="488"/>
    </location>
</feature>
<evidence type="ECO:0000256" key="7">
    <source>
        <dbReference type="SAM" id="Phobius"/>
    </source>
</evidence>
<evidence type="ECO:0000313" key="9">
    <source>
        <dbReference type="EMBL" id="MCM2579864.1"/>
    </source>
</evidence>
<dbReference type="NCBIfam" id="TIGR03920">
    <property type="entry name" value="T7SS_EccD"/>
    <property type="match status" value="1"/>
</dbReference>
<evidence type="ECO:0000256" key="6">
    <source>
        <dbReference type="ARBA" id="ARBA00023136"/>
    </source>
</evidence>
<keyword evidence="10" id="KW-1185">Reference proteome</keyword>
<keyword evidence="6 7" id="KW-0472">Membrane</keyword>
<accession>A0ABT0XBG4</accession>
<dbReference type="EMBL" id="JAMQGM010000047">
    <property type="protein sequence ID" value="MCM2579864.1"/>
    <property type="molecule type" value="Genomic_DNA"/>
</dbReference>
<evidence type="ECO:0000256" key="3">
    <source>
        <dbReference type="ARBA" id="ARBA00022475"/>
    </source>
</evidence>
<keyword evidence="3" id="KW-1003">Cell membrane</keyword>
<comment type="similarity">
    <text evidence="2">Belongs to the EccD/Snm4 family.</text>
</comment>
<dbReference type="InterPro" id="IPR044049">
    <property type="entry name" value="EccD_transm"/>
</dbReference>
<evidence type="ECO:0000259" key="8">
    <source>
        <dbReference type="Pfam" id="PF19053"/>
    </source>
</evidence>
<feature type="transmembrane region" description="Helical" evidence="7">
    <location>
        <begin position="211"/>
        <end position="229"/>
    </location>
</feature>
<reference evidence="9" key="1">
    <citation type="journal article" date="2023" name="Int. J. Syst. Evol. Microbiol.">
        <title>Streptomyces meridianus sp. nov. isolated from brackish water of the Tagus estuary in Alcochete, Portugal.</title>
        <authorList>
            <person name="Santos J.D.N."/>
            <person name="Klimek D."/>
            <person name="Calusinska M."/>
            <person name="Lobo Da Cunha A."/>
            <person name="Catita J."/>
            <person name="Goncalves H."/>
            <person name="Gonzalez I."/>
            <person name="Reyes F."/>
            <person name="Lage O.M."/>
        </authorList>
    </citation>
    <scope>NUCLEOTIDE SEQUENCE</scope>
    <source>
        <strain evidence="9">MTZ3.1</strain>
    </source>
</reference>
<gene>
    <name evidence="9" type="primary">eccD</name>
    <name evidence="9" type="ORF">M1E25_21365</name>
</gene>
<feature type="transmembrane region" description="Helical" evidence="7">
    <location>
        <begin position="383"/>
        <end position="403"/>
    </location>
</feature>
<evidence type="ECO:0000256" key="1">
    <source>
        <dbReference type="ARBA" id="ARBA00004651"/>
    </source>
</evidence>
<dbReference type="Pfam" id="PF19053">
    <property type="entry name" value="EccD"/>
    <property type="match status" value="1"/>
</dbReference>
<evidence type="ECO:0000313" key="10">
    <source>
        <dbReference type="Proteomes" id="UP001167160"/>
    </source>
</evidence>
<feature type="transmembrane region" description="Helical" evidence="7">
    <location>
        <begin position="459"/>
        <end position="485"/>
    </location>
</feature>
<evidence type="ECO:0000256" key="2">
    <source>
        <dbReference type="ARBA" id="ARBA00006162"/>
    </source>
</evidence>
<keyword evidence="5 7" id="KW-1133">Transmembrane helix</keyword>
<feature type="transmembrane region" description="Helical" evidence="7">
    <location>
        <begin position="180"/>
        <end position="199"/>
    </location>
</feature>
<feature type="transmembrane region" description="Helical" evidence="7">
    <location>
        <begin position="117"/>
        <end position="138"/>
    </location>
</feature>
<feature type="transmembrane region" description="Helical" evidence="7">
    <location>
        <begin position="331"/>
        <end position="351"/>
    </location>
</feature>
<feature type="transmembrane region" description="Helical" evidence="7">
    <location>
        <begin position="236"/>
        <end position="256"/>
    </location>
</feature>
<dbReference type="RefSeq" id="WP_251418195.1">
    <property type="nucleotide sequence ID" value="NZ_JAMQGM010000047.1"/>
</dbReference>
<name>A0ABT0XBG4_9ACTN</name>
<dbReference type="PIRSF" id="PIRSF017804">
    <property type="entry name" value="Secretion_EccD1"/>
    <property type="match status" value="1"/>
</dbReference>
<feature type="transmembrane region" description="Helical" evidence="7">
    <location>
        <begin position="262"/>
        <end position="280"/>
    </location>
</feature>
<evidence type="ECO:0000256" key="5">
    <source>
        <dbReference type="ARBA" id="ARBA00022989"/>
    </source>
</evidence>
<comment type="subcellular location">
    <subcellularLocation>
        <location evidence="1">Cell membrane</location>
        <topology evidence="1">Multi-pass membrane protein</topology>
    </subcellularLocation>
</comment>
<keyword evidence="4 7" id="KW-0812">Transmembrane</keyword>
<sequence>MSTSAGTGFCRVTVAAPDARIDVALPEDVALVDIYPEILQLSGQSQPEGVPTGYHLVRRDGTVLDAGRSLAEQRILDGDLLLLRPFAESLPSAVYDDVSDAIASNVRRDRRRWSDDLMNTVGLTAGVLLLAMMAFALWFSNPVDRDMHRLPGIVAGVTGVVLVAIAGVRARVYDDRGSSVALGLAALPHLLLAGSGVFGVDKGEGPGRLHFLVGCVVVLVASVLLVGLLPSGDSPFVAAAFLAAVGTLATFAAVLTDAPPRDVASVTAVVGIAVVAWLPGMSARFARLPIGYRSPDQIAQGRDYEGRNRAPEEETVDFQRIGNQARRGHELLLGLVAGCAALVVGAAGVVLGFSDNGWAQLLALAAGVTIMLRARLFDYTSQVACLLVAGILTVLLLILGIALDPPAEALRAFFQDGDGGPLNIRTIWFSGSIAFGAALLVAVGLIVPRAGVSPFWGRLLDLFDGIVLLSLVPLCLAVLDVYTLARGLTS</sequence>
<feature type="transmembrane region" description="Helical" evidence="7">
    <location>
        <begin position="357"/>
        <end position="376"/>
    </location>
</feature>
<dbReference type="Gene3D" id="3.10.20.90">
    <property type="entry name" value="Phosphatidylinositol 3-kinase Catalytic Subunit, Chain A, domain 1"/>
    <property type="match status" value="1"/>
</dbReference>
<feature type="transmembrane region" description="Helical" evidence="7">
    <location>
        <begin position="150"/>
        <end position="168"/>
    </location>
</feature>
<evidence type="ECO:0000256" key="4">
    <source>
        <dbReference type="ARBA" id="ARBA00022692"/>
    </source>
</evidence>
<dbReference type="Pfam" id="PF08817">
    <property type="entry name" value="YukD"/>
    <property type="match status" value="1"/>
</dbReference>
<protein>
    <submittedName>
        <fullName evidence="9">Type VII secretion integral membrane protein EccD</fullName>
    </submittedName>
</protein>
<dbReference type="InterPro" id="IPR006707">
    <property type="entry name" value="T7SS_EccD"/>
</dbReference>
<organism evidence="9 10">
    <name type="scientific">Streptomyces meridianus</name>
    <dbReference type="NCBI Taxonomy" id="2938945"/>
    <lineage>
        <taxon>Bacteria</taxon>
        <taxon>Bacillati</taxon>
        <taxon>Actinomycetota</taxon>
        <taxon>Actinomycetes</taxon>
        <taxon>Kitasatosporales</taxon>
        <taxon>Streptomycetaceae</taxon>
        <taxon>Streptomyces</taxon>
    </lineage>
</organism>
<feature type="transmembrane region" description="Helical" evidence="7">
    <location>
        <begin position="427"/>
        <end position="447"/>
    </location>
</feature>
<comment type="caution">
    <text evidence="9">The sequence shown here is derived from an EMBL/GenBank/DDBJ whole genome shotgun (WGS) entry which is preliminary data.</text>
</comment>